<keyword evidence="10 18" id="KW-0547">Nucleotide-binding</keyword>
<dbReference type="GO" id="GO:0004675">
    <property type="term" value="F:transmembrane receptor protein serine/threonine kinase activity"/>
    <property type="evidence" value="ECO:0000318"/>
    <property type="project" value="GO_Central"/>
</dbReference>
<sequence length="980" mass="108012">MNVVGEDFIFLLYAAVGLLHVIWYNSALPLLVHAATFPNDVAVLREFHGGLENAELLRWPISNGDPCGVPHWPHVYCENDRVSQIQVQGMGLKGSLPQNINSLSFLSNVGLQRNRFSGKLPTFKGLSHLRYAYLDYNDFDVIPSDFFHGLINLQAMSLETNPLFNQTRGGWILPNSLQDSVQLVNFSCSNCNLIGSIPDFFGRLPSLTFLRLSENKLTGRIPVTFAGSNLQILQLNNQNGDGLMGSLDILTTMFSLTEIWLHGNSFTGKIPWNITQCSSLKILSLNNNFLTGVIPPAMATMDRLQKLQLNNNKLVGPVPILNITNYSYQHNSFCQVTPGAACSPEVDALLGFLEAVDFPMDLVESWSGDSPCSDMWLGIACNSDGKVTVINLPNHGLKGSISPSIARLDSLLVIRLDGNDLSGKIPANLTQLKSMKILNLTSNNLEKPVPIFPKRVTLFIDDNPFLKSPPPPPPFPDSSIKALPPIRTDAADPPHSSVTQQSASIPKPIPVAVTNSDLVTPSSLSSPPSNFSRKSSVFYGIVVVSSLVIILFTVSLCCYCRRKKRDVHGIVHPDKVDADGGGVNIEEEEDSLNRNREMREFSEFSSSDSEYLIKSTQLLRKVTENFASKNEVGRGGFGVVYRGKLDDGRMIAVKRMEASVMRTKGTDEFLSEIAVLSKVRHRNLVSMLGYSVGENEKLLVYEYMPLGALSGHLFHWKNLGFDPLSWKQRVIIALDVARGMEYLHKLAHHCFIHRDLKPSNILLGHGYRAKVSDFGLVKLAPEGINSIATTLAGTFGYLAPEYAITGKVTTKVDVYSFGVILMELITGLKALDEDRREETRHLPSWFPTIKSSNETLTTAIDPSLLTDDDDRLQMFENVRAIAELACHCTESDPQKRPEIGHSVRVLAPLVEKWQPEGQNVGDGDNDDGGGGGIDFRKPLLQLVKSWQSGGGCNISMSFDDSKQSIPSTELSLPFTNSDCR</sequence>
<dbReference type="OMA" id="SIFWSKK"/>
<proteinExistence type="inferred from homology"/>
<dbReference type="EMBL" id="LFYR01000569">
    <property type="protein sequence ID" value="KMZ73547.1"/>
    <property type="molecule type" value="Genomic_DNA"/>
</dbReference>
<dbReference type="GO" id="GO:0005524">
    <property type="term" value="F:ATP binding"/>
    <property type="evidence" value="ECO:0007669"/>
    <property type="project" value="UniProtKB-UniRule"/>
</dbReference>
<keyword evidence="8" id="KW-0732">Signal</keyword>
<dbReference type="InterPro" id="IPR011009">
    <property type="entry name" value="Kinase-like_dom_sf"/>
</dbReference>
<evidence type="ECO:0000256" key="20">
    <source>
        <dbReference type="SAM" id="Phobius"/>
    </source>
</evidence>
<keyword evidence="23" id="KW-1185">Reference proteome</keyword>
<evidence type="ECO:0000256" key="5">
    <source>
        <dbReference type="ARBA" id="ARBA00022614"/>
    </source>
</evidence>
<evidence type="ECO:0000313" key="23">
    <source>
        <dbReference type="Proteomes" id="UP000036987"/>
    </source>
</evidence>
<dbReference type="Proteomes" id="UP000036987">
    <property type="component" value="Unassembled WGS sequence"/>
</dbReference>
<evidence type="ECO:0000256" key="15">
    <source>
        <dbReference type="ARBA" id="ARBA00023157"/>
    </source>
</evidence>
<feature type="region of interest" description="Disordered" evidence="19">
    <location>
        <begin position="957"/>
        <end position="980"/>
    </location>
</feature>
<organism evidence="22 23">
    <name type="scientific">Zostera marina</name>
    <name type="common">Eelgrass</name>
    <dbReference type="NCBI Taxonomy" id="29655"/>
    <lineage>
        <taxon>Eukaryota</taxon>
        <taxon>Viridiplantae</taxon>
        <taxon>Streptophyta</taxon>
        <taxon>Embryophyta</taxon>
        <taxon>Tracheophyta</taxon>
        <taxon>Spermatophyta</taxon>
        <taxon>Magnoliopsida</taxon>
        <taxon>Liliopsida</taxon>
        <taxon>Zosteraceae</taxon>
        <taxon>Zostera</taxon>
    </lineage>
</organism>
<keyword evidence="17" id="KW-0325">Glycoprotein</keyword>
<evidence type="ECO:0000256" key="8">
    <source>
        <dbReference type="ARBA" id="ARBA00022729"/>
    </source>
</evidence>
<dbReference type="InterPro" id="IPR013210">
    <property type="entry name" value="LRR_N_plant-typ"/>
</dbReference>
<comment type="similarity">
    <text evidence="2">Belongs to the protein kinase superfamily. Ser/Thr protein kinase family.</text>
</comment>
<dbReference type="SUPFAM" id="SSF56112">
    <property type="entry name" value="Protein kinase-like (PK-like)"/>
    <property type="match status" value="1"/>
</dbReference>
<dbReference type="InterPro" id="IPR052422">
    <property type="entry name" value="Auxin_Ser/Thr_Kinase"/>
</dbReference>
<dbReference type="GO" id="GO:0005886">
    <property type="term" value="C:plasma membrane"/>
    <property type="evidence" value="ECO:0007669"/>
    <property type="project" value="UniProtKB-SubCell"/>
</dbReference>
<feature type="region of interest" description="Disordered" evidence="19">
    <location>
        <begin position="915"/>
        <end position="934"/>
    </location>
</feature>
<dbReference type="GO" id="GO:0007165">
    <property type="term" value="P:signal transduction"/>
    <property type="evidence" value="ECO:0000318"/>
    <property type="project" value="GO_Central"/>
</dbReference>
<keyword evidence="16 22" id="KW-0675">Receptor</keyword>
<evidence type="ECO:0000256" key="13">
    <source>
        <dbReference type="ARBA" id="ARBA00022989"/>
    </source>
</evidence>
<evidence type="ECO:0000256" key="11">
    <source>
        <dbReference type="ARBA" id="ARBA00022777"/>
    </source>
</evidence>
<evidence type="ECO:0000256" key="14">
    <source>
        <dbReference type="ARBA" id="ARBA00023136"/>
    </source>
</evidence>
<evidence type="ECO:0000256" key="4">
    <source>
        <dbReference type="ARBA" id="ARBA00022527"/>
    </source>
</evidence>
<dbReference type="FunFam" id="3.80.10.10:FF:000190">
    <property type="entry name" value="Receptor-like kinase TMK4"/>
    <property type="match status" value="1"/>
</dbReference>
<dbReference type="AlphaFoldDB" id="A0A0K9PZ79"/>
<feature type="binding site" evidence="18">
    <location>
        <position position="654"/>
    </location>
    <ligand>
        <name>ATP</name>
        <dbReference type="ChEBI" id="CHEBI:30616"/>
    </ligand>
</feature>
<evidence type="ECO:0000313" key="22">
    <source>
        <dbReference type="EMBL" id="KMZ73547.1"/>
    </source>
</evidence>
<evidence type="ECO:0000256" key="9">
    <source>
        <dbReference type="ARBA" id="ARBA00022737"/>
    </source>
</evidence>
<evidence type="ECO:0000256" key="10">
    <source>
        <dbReference type="ARBA" id="ARBA00022741"/>
    </source>
</evidence>
<dbReference type="STRING" id="29655.A0A0K9PZ79"/>
<accession>A0A0K9PZ79</accession>
<keyword evidence="4" id="KW-0723">Serine/threonine-protein kinase</keyword>
<evidence type="ECO:0000256" key="1">
    <source>
        <dbReference type="ARBA" id="ARBA00004162"/>
    </source>
</evidence>
<dbReference type="InterPro" id="IPR017441">
    <property type="entry name" value="Protein_kinase_ATP_BS"/>
</dbReference>
<reference evidence="23" key="1">
    <citation type="journal article" date="2016" name="Nature">
        <title>The genome of the seagrass Zostera marina reveals angiosperm adaptation to the sea.</title>
        <authorList>
            <person name="Olsen J.L."/>
            <person name="Rouze P."/>
            <person name="Verhelst B."/>
            <person name="Lin Y.-C."/>
            <person name="Bayer T."/>
            <person name="Collen J."/>
            <person name="Dattolo E."/>
            <person name="De Paoli E."/>
            <person name="Dittami S."/>
            <person name="Maumus F."/>
            <person name="Michel G."/>
            <person name="Kersting A."/>
            <person name="Lauritano C."/>
            <person name="Lohaus R."/>
            <person name="Toepel M."/>
            <person name="Tonon T."/>
            <person name="Vanneste K."/>
            <person name="Amirebrahimi M."/>
            <person name="Brakel J."/>
            <person name="Bostroem C."/>
            <person name="Chovatia M."/>
            <person name="Grimwood J."/>
            <person name="Jenkins J.W."/>
            <person name="Jueterbock A."/>
            <person name="Mraz A."/>
            <person name="Stam W.T."/>
            <person name="Tice H."/>
            <person name="Bornberg-Bauer E."/>
            <person name="Green P.J."/>
            <person name="Pearson G.A."/>
            <person name="Procaccini G."/>
            <person name="Duarte C.M."/>
            <person name="Schmutz J."/>
            <person name="Reusch T.B.H."/>
            <person name="Van de Peer Y."/>
        </authorList>
    </citation>
    <scope>NUCLEOTIDE SEQUENCE [LARGE SCALE GENOMIC DNA]</scope>
    <source>
        <strain evidence="23">cv. Finnish</strain>
    </source>
</reference>
<dbReference type="Pfam" id="PF00069">
    <property type="entry name" value="Pkinase"/>
    <property type="match status" value="1"/>
</dbReference>
<dbReference type="InterPro" id="IPR008271">
    <property type="entry name" value="Ser/Thr_kinase_AS"/>
</dbReference>
<dbReference type="CDD" id="cd14066">
    <property type="entry name" value="STKc_IRAK"/>
    <property type="match status" value="1"/>
</dbReference>
<evidence type="ECO:0000259" key="21">
    <source>
        <dbReference type="PROSITE" id="PS50011"/>
    </source>
</evidence>
<feature type="domain" description="Protein kinase" evidence="21">
    <location>
        <begin position="626"/>
        <end position="910"/>
    </location>
</feature>
<keyword evidence="7 20" id="KW-0812">Transmembrane</keyword>
<comment type="caution">
    <text evidence="22">The sequence shown here is derived from an EMBL/GenBank/DDBJ whole genome shotgun (WGS) entry which is preliminary data.</text>
</comment>
<dbReference type="InterPro" id="IPR000719">
    <property type="entry name" value="Prot_kinase_dom"/>
</dbReference>
<dbReference type="InterPro" id="IPR032675">
    <property type="entry name" value="LRR_dom_sf"/>
</dbReference>
<dbReference type="SUPFAM" id="SSF52058">
    <property type="entry name" value="L domain-like"/>
    <property type="match status" value="1"/>
</dbReference>
<dbReference type="Gene3D" id="1.10.510.10">
    <property type="entry name" value="Transferase(Phosphotransferase) domain 1"/>
    <property type="match status" value="1"/>
</dbReference>
<dbReference type="PROSITE" id="PS00107">
    <property type="entry name" value="PROTEIN_KINASE_ATP"/>
    <property type="match status" value="1"/>
</dbReference>
<dbReference type="PROSITE" id="PS50011">
    <property type="entry name" value="PROTEIN_KINASE_DOM"/>
    <property type="match status" value="1"/>
</dbReference>
<evidence type="ECO:0000256" key="2">
    <source>
        <dbReference type="ARBA" id="ARBA00008684"/>
    </source>
</evidence>
<protein>
    <submittedName>
        <fullName evidence="22">Putative Receptor protein kinase</fullName>
    </submittedName>
</protein>
<gene>
    <name evidence="22" type="ORF">ZOSMA_146G00220</name>
</gene>
<dbReference type="Gene3D" id="3.80.10.10">
    <property type="entry name" value="Ribonuclease Inhibitor"/>
    <property type="match status" value="2"/>
</dbReference>
<dbReference type="SMART" id="SM00220">
    <property type="entry name" value="S_TKc"/>
    <property type="match status" value="1"/>
</dbReference>
<evidence type="ECO:0000256" key="7">
    <source>
        <dbReference type="ARBA" id="ARBA00022692"/>
    </source>
</evidence>
<feature type="transmembrane region" description="Helical" evidence="20">
    <location>
        <begin position="537"/>
        <end position="559"/>
    </location>
</feature>
<dbReference type="FunFam" id="3.30.200.20:FF:000039">
    <property type="entry name" value="receptor-like protein kinase FERONIA"/>
    <property type="match status" value="1"/>
</dbReference>
<keyword evidence="14 20" id="KW-0472">Membrane</keyword>
<keyword evidence="9" id="KW-0677">Repeat</keyword>
<comment type="subcellular location">
    <subcellularLocation>
        <location evidence="1">Cell membrane</location>
        <topology evidence="1">Single-pass membrane protein</topology>
    </subcellularLocation>
</comment>
<dbReference type="PROSITE" id="PS00108">
    <property type="entry name" value="PROTEIN_KINASE_ST"/>
    <property type="match status" value="1"/>
</dbReference>
<evidence type="ECO:0000256" key="3">
    <source>
        <dbReference type="ARBA" id="ARBA00022475"/>
    </source>
</evidence>
<keyword evidence="13 20" id="KW-1133">Transmembrane helix</keyword>
<dbReference type="Pfam" id="PF08263">
    <property type="entry name" value="LRRNT_2"/>
    <property type="match status" value="2"/>
</dbReference>
<name>A0A0K9PZ79_ZOSMR</name>
<dbReference type="Pfam" id="PF00560">
    <property type="entry name" value="LRR_1"/>
    <property type="match status" value="4"/>
</dbReference>
<dbReference type="Gene3D" id="3.30.200.20">
    <property type="entry name" value="Phosphorylase Kinase, domain 1"/>
    <property type="match status" value="1"/>
</dbReference>
<dbReference type="PANTHER" id="PTHR47986:SF13">
    <property type="entry name" value="RECEPTOR PROTEIN KINASE TMK1-LIKE"/>
    <property type="match status" value="1"/>
</dbReference>
<keyword evidence="6" id="KW-0808">Transferase</keyword>
<dbReference type="InterPro" id="IPR001611">
    <property type="entry name" value="Leu-rich_rpt"/>
</dbReference>
<evidence type="ECO:0000256" key="18">
    <source>
        <dbReference type="PROSITE-ProRule" id="PRU10141"/>
    </source>
</evidence>
<evidence type="ECO:0000256" key="17">
    <source>
        <dbReference type="ARBA" id="ARBA00023180"/>
    </source>
</evidence>
<keyword evidence="11 22" id="KW-0418">Kinase</keyword>
<dbReference type="OrthoDB" id="2018786at2759"/>
<keyword evidence="5" id="KW-0433">Leucine-rich repeat</keyword>
<evidence type="ECO:0000256" key="6">
    <source>
        <dbReference type="ARBA" id="ARBA00022679"/>
    </source>
</evidence>
<evidence type="ECO:0000256" key="19">
    <source>
        <dbReference type="SAM" id="MobiDB-lite"/>
    </source>
</evidence>
<evidence type="ECO:0000256" key="12">
    <source>
        <dbReference type="ARBA" id="ARBA00022840"/>
    </source>
</evidence>
<dbReference type="FunFam" id="3.80.10.10:FF:000129">
    <property type="entry name" value="Leucine-rich repeat receptor-like kinase"/>
    <property type="match status" value="1"/>
</dbReference>
<dbReference type="PANTHER" id="PTHR47986">
    <property type="entry name" value="OSJNBA0070M12.3 PROTEIN"/>
    <property type="match status" value="1"/>
</dbReference>
<keyword evidence="3" id="KW-1003">Cell membrane</keyword>
<dbReference type="FunFam" id="1.10.510.10:FF:000468">
    <property type="entry name" value="PTI1-like tyrosine-protein kinase 3"/>
    <property type="match status" value="1"/>
</dbReference>
<feature type="region of interest" description="Disordered" evidence="19">
    <location>
        <begin position="470"/>
        <end position="506"/>
    </location>
</feature>
<keyword evidence="15" id="KW-1015">Disulfide bond</keyword>
<keyword evidence="12 18" id="KW-0067">ATP-binding</keyword>
<evidence type="ECO:0000256" key="16">
    <source>
        <dbReference type="ARBA" id="ARBA00023170"/>
    </source>
</evidence>